<reference evidence="3" key="1">
    <citation type="submission" date="2021-02" db="EMBL/GenBank/DDBJ databases">
        <authorList>
            <person name="Dougan E. K."/>
            <person name="Rhodes N."/>
            <person name="Thang M."/>
            <person name="Chan C."/>
        </authorList>
    </citation>
    <scope>NUCLEOTIDE SEQUENCE</scope>
</reference>
<dbReference type="Proteomes" id="UP000601435">
    <property type="component" value="Unassembled WGS sequence"/>
</dbReference>
<sequence>MAGRRHPSGSRLLAILGIVLAASQLRTRTLFVQVSSSSRLMPAARNPLSHIPRFAEEEGDSATTEPKTEEAEVEAPAPESVTPLFQELNVTSTSQAKKLKGAMVAIFNTGERAADLVLLSPRNRSTMLYAIAEMPQEFRPAAQFLLRQRDRKMRVRVLQHFQPVADADAEEMRVSKTTNSTKLGSAIMSKFVDVAGNNLKRTVKLEFQGAFTASIAMEAIEKAQHKAHRQFTWTVRKVFKPESEGGITTRMTIVAT</sequence>
<feature type="signal peptide" evidence="2">
    <location>
        <begin position="1"/>
        <end position="21"/>
    </location>
</feature>
<dbReference type="OrthoDB" id="437943at2759"/>
<evidence type="ECO:0000256" key="2">
    <source>
        <dbReference type="SAM" id="SignalP"/>
    </source>
</evidence>
<evidence type="ECO:0000313" key="4">
    <source>
        <dbReference type="Proteomes" id="UP000601435"/>
    </source>
</evidence>
<dbReference type="EMBL" id="CAJNJA010028531">
    <property type="protein sequence ID" value="CAE7604887.1"/>
    <property type="molecule type" value="Genomic_DNA"/>
</dbReference>
<comment type="caution">
    <text evidence="3">The sequence shown here is derived from an EMBL/GenBank/DDBJ whole genome shotgun (WGS) entry which is preliminary data.</text>
</comment>
<feature type="region of interest" description="Disordered" evidence="1">
    <location>
        <begin position="50"/>
        <end position="78"/>
    </location>
</feature>
<organism evidence="3 4">
    <name type="scientific">Symbiodinium necroappetens</name>
    <dbReference type="NCBI Taxonomy" id="1628268"/>
    <lineage>
        <taxon>Eukaryota</taxon>
        <taxon>Sar</taxon>
        <taxon>Alveolata</taxon>
        <taxon>Dinophyceae</taxon>
        <taxon>Suessiales</taxon>
        <taxon>Symbiodiniaceae</taxon>
        <taxon>Symbiodinium</taxon>
    </lineage>
</organism>
<gene>
    <name evidence="3" type="ORF">SNEC2469_LOCUS17287</name>
</gene>
<evidence type="ECO:0000256" key="1">
    <source>
        <dbReference type="SAM" id="MobiDB-lite"/>
    </source>
</evidence>
<keyword evidence="2" id="KW-0732">Signal</keyword>
<proteinExistence type="predicted"/>
<name>A0A812UXK3_9DINO</name>
<evidence type="ECO:0000313" key="3">
    <source>
        <dbReference type="EMBL" id="CAE7604887.1"/>
    </source>
</evidence>
<accession>A0A812UXK3</accession>
<dbReference type="AlphaFoldDB" id="A0A812UXK3"/>
<feature type="chain" id="PRO_5032351297" evidence="2">
    <location>
        <begin position="22"/>
        <end position="256"/>
    </location>
</feature>
<protein>
    <submittedName>
        <fullName evidence="3">Uncharacterized protein</fullName>
    </submittedName>
</protein>
<keyword evidence="4" id="KW-1185">Reference proteome</keyword>